<gene>
    <name evidence="2" type="ORF">A0123_01798</name>
</gene>
<accession>A0A1B6VKM3</accession>
<dbReference type="Proteomes" id="UP000077786">
    <property type="component" value="Unassembled WGS sequence"/>
</dbReference>
<proteinExistence type="predicted"/>
<reference evidence="2 3" key="1">
    <citation type="submission" date="2016-03" db="EMBL/GenBank/DDBJ databases">
        <title>Draft genome sequence of Gluconobacter cerinus strain CECT 9110.</title>
        <authorList>
            <person name="Sainz F."/>
            <person name="Mas A."/>
            <person name="Torija M.J."/>
        </authorList>
    </citation>
    <scope>NUCLEOTIDE SEQUENCE [LARGE SCALE GENOMIC DNA]</scope>
    <source>
        <strain evidence="2 3">CECT 9110</strain>
    </source>
</reference>
<sequence length="141" mass="15547">MPSPESVTHSAQSMARTISETFGQGLGVKETTHRLARLLKLTERQAKSLFYGEWERIPAYVYLRLVEAYRSNLERAGRQAEHKAAVYRALSHEWDELCAQDTCACASTASDGEQNMRSVPPLPLSALPTGSQPLRIGSNAA</sequence>
<evidence type="ECO:0000313" key="2">
    <source>
        <dbReference type="EMBL" id="OAJ67756.1"/>
    </source>
</evidence>
<comment type="caution">
    <text evidence="2">The sequence shown here is derived from an EMBL/GenBank/DDBJ whole genome shotgun (WGS) entry which is preliminary data.</text>
</comment>
<name>A0A1B6VKM3_9PROT</name>
<protein>
    <submittedName>
        <fullName evidence="2">Uncharacterized protein</fullName>
    </submittedName>
</protein>
<dbReference type="PATRIC" id="fig|38307.3.peg.1857"/>
<organism evidence="2 3">
    <name type="scientific">Gluconobacter cerinus</name>
    <dbReference type="NCBI Taxonomy" id="38307"/>
    <lineage>
        <taxon>Bacteria</taxon>
        <taxon>Pseudomonadati</taxon>
        <taxon>Pseudomonadota</taxon>
        <taxon>Alphaproteobacteria</taxon>
        <taxon>Acetobacterales</taxon>
        <taxon>Acetobacteraceae</taxon>
        <taxon>Gluconobacter</taxon>
    </lineage>
</organism>
<feature type="region of interest" description="Disordered" evidence="1">
    <location>
        <begin position="110"/>
        <end position="141"/>
    </location>
</feature>
<evidence type="ECO:0000313" key="3">
    <source>
        <dbReference type="Proteomes" id="UP000077786"/>
    </source>
</evidence>
<evidence type="ECO:0000256" key="1">
    <source>
        <dbReference type="SAM" id="MobiDB-lite"/>
    </source>
</evidence>
<dbReference type="EMBL" id="LUTU01000007">
    <property type="protein sequence ID" value="OAJ67756.1"/>
    <property type="molecule type" value="Genomic_DNA"/>
</dbReference>
<dbReference type="AlphaFoldDB" id="A0A1B6VKM3"/>